<reference evidence="3" key="1">
    <citation type="journal article" date="2016" name="Genome Biol. Evol.">
        <title>Comparative 'omics' of the Fusarium fujikuroi species complex highlights differences in genetic potential and metabolite synthesis.</title>
        <authorList>
            <person name="Niehaus E.-M."/>
            <person name="Muensterkoetter M."/>
            <person name="Proctor R.H."/>
            <person name="Brown D.W."/>
            <person name="Sharon A."/>
            <person name="Idan Y."/>
            <person name="Oren-Young L."/>
            <person name="Sieber C.M."/>
            <person name="Novak O."/>
            <person name="Pencik A."/>
            <person name="Tarkowska D."/>
            <person name="Hromadova K."/>
            <person name="Freeman S."/>
            <person name="Maymon M."/>
            <person name="Elazar M."/>
            <person name="Youssef S.A."/>
            <person name="El-Shabrawy E.S.M."/>
            <person name="Shalaby A.B.A."/>
            <person name="Houterman P."/>
            <person name="Brock N.L."/>
            <person name="Burkhardt I."/>
            <person name="Tsavkelova E.A."/>
            <person name="Dickschat J.S."/>
            <person name="Galuszka P."/>
            <person name="Gueldener U."/>
            <person name="Tudzynski B."/>
        </authorList>
    </citation>
    <scope>NUCLEOTIDE SEQUENCE [LARGE SCALE GENOMIC DNA]</scope>
    <source>
        <strain evidence="3">ET1</strain>
    </source>
</reference>
<protein>
    <submittedName>
        <fullName evidence="2">Uncharacterized protein</fullName>
    </submittedName>
</protein>
<evidence type="ECO:0000313" key="2">
    <source>
        <dbReference type="EMBL" id="CZR43208.1"/>
    </source>
</evidence>
<feature type="signal peptide" evidence="1">
    <location>
        <begin position="1"/>
        <end position="25"/>
    </location>
</feature>
<dbReference type="EMBL" id="FJOF01000007">
    <property type="protein sequence ID" value="CZR43208.1"/>
    <property type="molecule type" value="Genomic_DNA"/>
</dbReference>
<feature type="chain" id="PRO_5013335688" evidence="1">
    <location>
        <begin position="26"/>
        <end position="64"/>
    </location>
</feature>
<dbReference type="GeneID" id="42052754"/>
<proteinExistence type="predicted"/>
<keyword evidence="3" id="KW-1185">Reference proteome</keyword>
<keyword evidence="1" id="KW-0732">Signal</keyword>
<evidence type="ECO:0000313" key="3">
    <source>
        <dbReference type="Proteomes" id="UP000183971"/>
    </source>
</evidence>
<accession>A0A1L7VS00</accession>
<evidence type="ECO:0000256" key="1">
    <source>
        <dbReference type="SAM" id="SignalP"/>
    </source>
</evidence>
<gene>
    <name evidence="2" type="ORF">FPRO_07876</name>
</gene>
<name>A0A1L7VS00_FUSPR</name>
<dbReference type="Proteomes" id="UP000183971">
    <property type="component" value="Unassembled WGS sequence"/>
</dbReference>
<dbReference type="RefSeq" id="XP_031083799.1">
    <property type="nucleotide sequence ID" value="XM_031234020.1"/>
</dbReference>
<sequence length="64" mass="6670">MPHGPLIGGCQCIPLALWIIGKIAGTGVCVDIDGECVVLGSAWKQPENKDVAYLSPTTEDLSTS</sequence>
<dbReference type="AlphaFoldDB" id="A0A1L7VS00"/>
<dbReference type="VEuPathDB" id="FungiDB:FPRO_07876"/>
<comment type="caution">
    <text evidence="2">The sequence shown here is derived from an EMBL/GenBank/DDBJ whole genome shotgun (WGS) entry which is preliminary data.</text>
</comment>
<organism evidence="2 3">
    <name type="scientific">Fusarium proliferatum (strain ET1)</name>
    <name type="common">Orchid endophyte fungus</name>
    <dbReference type="NCBI Taxonomy" id="1227346"/>
    <lineage>
        <taxon>Eukaryota</taxon>
        <taxon>Fungi</taxon>
        <taxon>Dikarya</taxon>
        <taxon>Ascomycota</taxon>
        <taxon>Pezizomycotina</taxon>
        <taxon>Sordariomycetes</taxon>
        <taxon>Hypocreomycetidae</taxon>
        <taxon>Hypocreales</taxon>
        <taxon>Nectriaceae</taxon>
        <taxon>Fusarium</taxon>
        <taxon>Fusarium fujikuroi species complex</taxon>
    </lineage>
</organism>